<dbReference type="PROSITE" id="PS51084">
    <property type="entry name" value="HIT_2"/>
    <property type="match status" value="1"/>
</dbReference>
<evidence type="ECO:0000256" key="2">
    <source>
        <dbReference type="PROSITE-ProRule" id="PRU00464"/>
    </source>
</evidence>
<dbReference type="GO" id="GO:0003824">
    <property type="term" value="F:catalytic activity"/>
    <property type="evidence" value="ECO:0007669"/>
    <property type="project" value="InterPro"/>
</dbReference>
<dbReference type="Proteomes" id="UP000229336">
    <property type="component" value="Unassembled WGS sequence"/>
</dbReference>
<sequence>MDDCVFCKIIKGEIPSFKVYEDNSFFGFLDIKPLNPGNALLVPKTHYRWVTDIPNFGDCWEKAKLIALASQKVVKSDYTTFVTFGTDVPHAHIRIVPRFYTDHHHEGINAHDTLSLPPQEMSRIA</sequence>
<feature type="non-terminal residue" evidence="4">
    <location>
        <position position="125"/>
    </location>
</feature>
<protein>
    <submittedName>
        <fullName evidence="4">HIT family protein</fullName>
    </submittedName>
</protein>
<dbReference type="Gene3D" id="3.30.428.10">
    <property type="entry name" value="HIT-like"/>
    <property type="match status" value="1"/>
</dbReference>
<dbReference type="InterPro" id="IPR001310">
    <property type="entry name" value="Histidine_triad_HIT"/>
</dbReference>
<dbReference type="PANTHER" id="PTHR46648:SF1">
    <property type="entry name" value="ADENOSINE 5'-MONOPHOSPHORAMIDASE HNT1"/>
    <property type="match status" value="1"/>
</dbReference>
<organism evidence="4 5">
    <name type="scientific">Candidatus Shapirobacteria bacterium CG_4_10_14_0_2_um_filter_40_12</name>
    <dbReference type="NCBI Taxonomy" id="1974871"/>
    <lineage>
        <taxon>Bacteria</taxon>
        <taxon>Candidatus Shapironibacteriota</taxon>
    </lineage>
</organism>
<dbReference type="EMBL" id="PFNX01000057">
    <property type="protein sequence ID" value="PIZ58779.1"/>
    <property type="molecule type" value="Genomic_DNA"/>
</dbReference>
<evidence type="ECO:0000256" key="1">
    <source>
        <dbReference type="PIRSR" id="PIRSR601310-1"/>
    </source>
</evidence>
<gene>
    <name evidence="4" type="ORF">COY20_03140</name>
</gene>
<dbReference type="Pfam" id="PF01230">
    <property type="entry name" value="HIT"/>
    <property type="match status" value="1"/>
</dbReference>
<feature type="domain" description="HIT" evidence="3">
    <location>
        <begin position="5"/>
        <end position="105"/>
    </location>
</feature>
<dbReference type="InterPro" id="IPR011146">
    <property type="entry name" value="HIT-like"/>
</dbReference>
<accession>A0A2M7TSN9</accession>
<name>A0A2M7TSN9_9BACT</name>
<proteinExistence type="predicted"/>
<reference evidence="5" key="1">
    <citation type="submission" date="2017-09" db="EMBL/GenBank/DDBJ databases">
        <title>Depth-based differentiation of microbial function through sediment-hosted aquifers and enrichment of novel symbionts in the deep terrestrial subsurface.</title>
        <authorList>
            <person name="Probst A.J."/>
            <person name="Ladd B."/>
            <person name="Jarett J.K."/>
            <person name="Geller-Mcgrath D.E."/>
            <person name="Sieber C.M.K."/>
            <person name="Emerson J.B."/>
            <person name="Anantharaman K."/>
            <person name="Thomas B.C."/>
            <person name="Malmstrom R."/>
            <person name="Stieglmeier M."/>
            <person name="Klingl A."/>
            <person name="Woyke T."/>
            <person name="Ryan C.M."/>
            <person name="Banfield J.F."/>
        </authorList>
    </citation>
    <scope>NUCLEOTIDE SEQUENCE [LARGE SCALE GENOMIC DNA]</scope>
</reference>
<dbReference type="PRINTS" id="PR00332">
    <property type="entry name" value="HISTRIAD"/>
</dbReference>
<evidence type="ECO:0000313" key="5">
    <source>
        <dbReference type="Proteomes" id="UP000229336"/>
    </source>
</evidence>
<feature type="active site" description="Tele-AMP-histidine intermediate" evidence="1">
    <location>
        <position position="92"/>
    </location>
</feature>
<comment type="caution">
    <text evidence="4">The sequence shown here is derived from an EMBL/GenBank/DDBJ whole genome shotgun (WGS) entry which is preliminary data.</text>
</comment>
<evidence type="ECO:0000259" key="3">
    <source>
        <dbReference type="PROSITE" id="PS51084"/>
    </source>
</evidence>
<dbReference type="PANTHER" id="PTHR46648">
    <property type="entry name" value="HIT FAMILY PROTEIN 1"/>
    <property type="match status" value="1"/>
</dbReference>
<dbReference type="GO" id="GO:0009117">
    <property type="term" value="P:nucleotide metabolic process"/>
    <property type="evidence" value="ECO:0007669"/>
    <property type="project" value="TreeGrafter"/>
</dbReference>
<dbReference type="SUPFAM" id="SSF54197">
    <property type="entry name" value="HIT-like"/>
    <property type="match status" value="1"/>
</dbReference>
<comment type="caution">
    <text evidence="2">Lacks conserved residue(s) required for the propagation of feature annotation.</text>
</comment>
<dbReference type="AlphaFoldDB" id="A0A2M7TSN9"/>
<evidence type="ECO:0000313" key="4">
    <source>
        <dbReference type="EMBL" id="PIZ58779.1"/>
    </source>
</evidence>
<dbReference type="InterPro" id="IPR036265">
    <property type="entry name" value="HIT-like_sf"/>
</dbReference>